<keyword evidence="1" id="KW-0472">Membrane</keyword>
<dbReference type="InterPro" id="IPR048136">
    <property type="entry name" value="STM3941-like"/>
</dbReference>
<keyword evidence="3" id="KW-1185">Reference proteome</keyword>
<comment type="caution">
    <text evidence="2">The sequence shown here is derived from an EMBL/GenBank/DDBJ whole genome shotgun (WGS) entry which is preliminary data.</text>
</comment>
<dbReference type="RefSeq" id="WP_345488900.1">
    <property type="nucleotide sequence ID" value="NZ_BAABHY010000001.1"/>
</dbReference>
<accession>A0ABP9N190</accession>
<evidence type="ECO:0008006" key="4">
    <source>
        <dbReference type="Google" id="ProtNLM"/>
    </source>
</evidence>
<keyword evidence="1" id="KW-1133">Transmembrane helix</keyword>
<dbReference type="Proteomes" id="UP001500171">
    <property type="component" value="Unassembled WGS sequence"/>
</dbReference>
<keyword evidence="1" id="KW-0812">Transmembrane</keyword>
<protein>
    <recommendedName>
        <fullName evidence="4">Transmembrane protein</fullName>
    </recommendedName>
</protein>
<sequence length="182" mass="20624">MVEHKVGNGVERIEILISRKKMVIAIILSLVFVLIGLFLLLHHRQFAPSGYILLVAILAIVFFGACAVIGIIRLFIKRHNRIGLTIAEQGIIDHLSFGFIGWSDMIAINIMSTSTTQFICIHVHNPSHYLQHKNAVQRYLLTKSEQMYGTPITIAASSSLKYDMKQLQKLLENGLRHYRETV</sequence>
<feature type="transmembrane region" description="Helical" evidence="1">
    <location>
        <begin position="22"/>
        <end position="41"/>
    </location>
</feature>
<proteinExistence type="predicted"/>
<evidence type="ECO:0000256" key="1">
    <source>
        <dbReference type="SAM" id="Phobius"/>
    </source>
</evidence>
<organism evidence="2 3">
    <name type="scientific">Orbus sasakiae</name>
    <dbReference type="NCBI Taxonomy" id="1078475"/>
    <lineage>
        <taxon>Bacteria</taxon>
        <taxon>Pseudomonadati</taxon>
        <taxon>Pseudomonadota</taxon>
        <taxon>Gammaproteobacteria</taxon>
        <taxon>Orbales</taxon>
        <taxon>Orbaceae</taxon>
        <taxon>Orbus</taxon>
    </lineage>
</organism>
<reference evidence="3" key="1">
    <citation type="journal article" date="2019" name="Int. J. Syst. Evol. Microbiol.">
        <title>The Global Catalogue of Microorganisms (GCM) 10K type strain sequencing project: providing services to taxonomists for standard genome sequencing and annotation.</title>
        <authorList>
            <consortium name="The Broad Institute Genomics Platform"/>
            <consortium name="The Broad Institute Genome Sequencing Center for Infectious Disease"/>
            <person name="Wu L."/>
            <person name="Ma J."/>
        </authorList>
    </citation>
    <scope>NUCLEOTIDE SEQUENCE [LARGE SCALE GENOMIC DNA]</scope>
    <source>
        <strain evidence="3">JCM 18050</strain>
    </source>
</reference>
<evidence type="ECO:0000313" key="3">
    <source>
        <dbReference type="Proteomes" id="UP001500171"/>
    </source>
</evidence>
<feature type="transmembrane region" description="Helical" evidence="1">
    <location>
        <begin position="53"/>
        <end position="76"/>
    </location>
</feature>
<dbReference type="NCBIfam" id="NF041635">
    <property type="entry name" value="STM3941_fam"/>
    <property type="match status" value="1"/>
</dbReference>
<name>A0ABP9N190_9GAMM</name>
<gene>
    <name evidence="2" type="ORF">GCM10023211_07180</name>
</gene>
<evidence type="ECO:0000313" key="2">
    <source>
        <dbReference type="EMBL" id="GAA5106846.1"/>
    </source>
</evidence>
<dbReference type="EMBL" id="BAABHY010000001">
    <property type="protein sequence ID" value="GAA5106846.1"/>
    <property type="molecule type" value="Genomic_DNA"/>
</dbReference>